<dbReference type="InterPro" id="IPR027469">
    <property type="entry name" value="Cation_efflux_TMD_sf"/>
</dbReference>
<dbReference type="InterPro" id="IPR002524">
    <property type="entry name" value="Cation_efflux"/>
</dbReference>
<dbReference type="GO" id="GO:0015086">
    <property type="term" value="F:cadmium ion transmembrane transporter activity"/>
    <property type="evidence" value="ECO:0007669"/>
    <property type="project" value="TreeGrafter"/>
</dbReference>
<feature type="transmembrane region" description="Helical" evidence="7">
    <location>
        <begin position="111"/>
        <end position="133"/>
    </location>
</feature>
<feature type="domain" description="Cation efflux protein transmembrane" evidence="8">
    <location>
        <begin position="15"/>
        <end position="210"/>
    </location>
</feature>
<dbReference type="GO" id="GO:0015093">
    <property type="term" value="F:ferrous iron transmembrane transporter activity"/>
    <property type="evidence" value="ECO:0007669"/>
    <property type="project" value="TreeGrafter"/>
</dbReference>
<reference evidence="9 10" key="1">
    <citation type="submission" date="2016-11" db="EMBL/GenBank/DDBJ databases">
        <authorList>
            <person name="Jaros S."/>
            <person name="Januszkiewicz K."/>
            <person name="Wedrychowicz H."/>
        </authorList>
    </citation>
    <scope>NUCLEOTIDE SEQUENCE [LARGE SCALE GENOMIC DNA]</scope>
    <source>
        <strain evidence="9 10">DSM 14828</strain>
    </source>
</reference>
<keyword evidence="10" id="KW-1185">Reference proteome</keyword>
<dbReference type="GO" id="GO:0005886">
    <property type="term" value="C:plasma membrane"/>
    <property type="evidence" value="ECO:0007669"/>
    <property type="project" value="TreeGrafter"/>
</dbReference>
<name>A0A1M4XRN3_9FIRM</name>
<dbReference type="AlphaFoldDB" id="A0A1M4XRN3"/>
<evidence type="ECO:0000259" key="8">
    <source>
        <dbReference type="Pfam" id="PF01545"/>
    </source>
</evidence>
<dbReference type="GO" id="GO:0015341">
    <property type="term" value="F:zinc efflux antiporter activity"/>
    <property type="evidence" value="ECO:0007669"/>
    <property type="project" value="TreeGrafter"/>
</dbReference>
<evidence type="ECO:0000256" key="5">
    <source>
        <dbReference type="ARBA" id="ARBA00022989"/>
    </source>
</evidence>
<organism evidence="9 10">
    <name type="scientific">Alkalibacter saccharofermentans DSM 14828</name>
    <dbReference type="NCBI Taxonomy" id="1120975"/>
    <lineage>
        <taxon>Bacteria</taxon>
        <taxon>Bacillati</taxon>
        <taxon>Bacillota</taxon>
        <taxon>Clostridia</taxon>
        <taxon>Eubacteriales</taxon>
        <taxon>Eubacteriaceae</taxon>
        <taxon>Alkalibacter</taxon>
    </lineage>
</organism>
<keyword evidence="4 7" id="KW-0812">Transmembrane</keyword>
<keyword evidence="5 7" id="KW-1133">Transmembrane helix</keyword>
<protein>
    <submittedName>
        <fullName evidence="9">Cation diffusion facilitator family transporter</fullName>
    </submittedName>
</protein>
<keyword evidence="6 7" id="KW-0472">Membrane</keyword>
<dbReference type="RefSeq" id="WP_073270849.1">
    <property type="nucleotide sequence ID" value="NZ_FQTU01000010.1"/>
</dbReference>
<evidence type="ECO:0000256" key="4">
    <source>
        <dbReference type="ARBA" id="ARBA00022692"/>
    </source>
</evidence>
<feature type="transmembrane region" description="Helical" evidence="7">
    <location>
        <begin position="83"/>
        <end position="105"/>
    </location>
</feature>
<dbReference type="GO" id="GO:0006882">
    <property type="term" value="P:intracellular zinc ion homeostasis"/>
    <property type="evidence" value="ECO:0007669"/>
    <property type="project" value="TreeGrafter"/>
</dbReference>
<keyword evidence="3" id="KW-0813">Transport</keyword>
<feature type="transmembrane region" description="Helical" evidence="7">
    <location>
        <begin position="44"/>
        <end position="62"/>
    </location>
</feature>
<dbReference type="SUPFAM" id="SSF161111">
    <property type="entry name" value="Cation efflux protein transmembrane domain-like"/>
    <property type="match status" value="1"/>
</dbReference>
<comment type="similarity">
    <text evidence="2">Belongs to the cation diffusion facilitator (CDF) transporter (TC 2.A.4) family.</text>
</comment>
<evidence type="ECO:0000313" key="9">
    <source>
        <dbReference type="EMBL" id="SHE96244.1"/>
    </source>
</evidence>
<comment type="subcellular location">
    <subcellularLocation>
        <location evidence="1">Membrane</location>
        <topology evidence="1">Multi-pass membrane protein</topology>
    </subcellularLocation>
</comment>
<dbReference type="Gene3D" id="1.20.1510.10">
    <property type="entry name" value="Cation efflux protein transmembrane domain"/>
    <property type="match status" value="1"/>
</dbReference>
<evidence type="ECO:0000256" key="3">
    <source>
        <dbReference type="ARBA" id="ARBA00022448"/>
    </source>
</evidence>
<proteinExistence type="inferred from homology"/>
<evidence type="ECO:0000256" key="1">
    <source>
        <dbReference type="ARBA" id="ARBA00004141"/>
    </source>
</evidence>
<dbReference type="Pfam" id="PF01545">
    <property type="entry name" value="Cation_efflux"/>
    <property type="match status" value="1"/>
</dbReference>
<evidence type="ECO:0000256" key="6">
    <source>
        <dbReference type="ARBA" id="ARBA00023136"/>
    </source>
</evidence>
<evidence type="ECO:0000313" key="10">
    <source>
        <dbReference type="Proteomes" id="UP000184251"/>
    </source>
</evidence>
<dbReference type="EMBL" id="FQTU01000010">
    <property type="protein sequence ID" value="SHE96244.1"/>
    <property type="molecule type" value="Genomic_DNA"/>
</dbReference>
<dbReference type="NCBIfam" id="TIGR01297">
    <property type="entry name" value="CDF"/>
    <property type="match status" value="1"/>
</dbReference>
<sequence>MSNNISEEKKVLSFSVFAAVAFAITGIILGYFTRSQIILFDGLYSLVSVVLSFLSVLATTFIGKKDHKRYPFGKDIVEPLVIILKYSVILILVAVSLAGAIVSILNGGREVALGSALIYSGVGSFACLGAYLYLKLKSKSSGSSLVKAESNQWFMDTLVSFAVLIGFLLASLLDRNTRFSMIIPYIDPIMMILISIYFLKLPLAGIRNALGEVLEMTPSGKLPNNIKTYVKNMEVKYDMKESFVRIAKVGKTLWVEIDFVVKDSEKIKTIADQDKLRQELSDYIKTYNNNEWLTVSFTNNRKWAV</sequence>
<feature type="transmembrane region" description="Helical" evidence="7">
    <location>
        <begin position="179"/>
        <end position="199"/>
    </location>
</feature>
<dbReference type="OrthoDB" id="2388015at2"/>
<dbReference type="Proteomes" id="UP000184251">
    <property type="component" value="Unassembled WGS sequence"/>
</dbReference>
<feature type="transmembrane region" description="Helical" evidence="7">
    <location>
        <begin position="12"/>
        <end position="32"/>
    </location>
</feature>
<dbReference type="PANTHER" id="PTHR43840:SF15">
    <property type="entry name" value="MITOCHONDRIAL METAL TRANSPORTER 1-RELATED"/>
    <property type="match status" value="1"/>
</dbReference>
<dbReference type="InterPro" id="IPR058533">
    <property type="entry name" value="Cation_efflux_TM"/>
</dbReference>
<dbReference type="STRING" id="1120975.SAMN02746064_01593"/>
<accession>A0A1M4XRN3</accession>
<dbReference type="PANTHER" id="PTHR43840">
    <property type="entry name" value="MITOCHONDRIAL METAL TRANSPORTER 1-RELATED"/>
    <property type="match status" value="1"/>
</dbReference>
<evidence type="ECO:0000256" key="7">
    <source>
        <dbReference type="SAM" id="Phobius"/>
    </source>
</evidence>
<dbReference type="InterPro" id="IPR050291">
    <property type="entry name" value="CDF_Transporter"/>
</dbReference>
<evidence type="ECO:0000256" key="2">
    <source>
        <dbReference type="ARBA" id="ARBA00008114"/>
    </source>
</evidence>
<gene>
    <name evidence="9" type="ORF">SAMN02746064_01593</name>
</gene>
<feature type="transmembrane region" description="Helical" evidence="7">
    <location>
        <begin position="153"/>
        <end position="173"/>
    </location>
</feature>